<feature type="signal peptide" evidence="1">
    <location>
        <begin position="1"/>
        <end position="19"/>
    </location>
</feature>
<keyword evidence="1" id="KW-0732">Signal</keyword>
<dbReference type="EMBL" id="OV725079">
    <property type="protein sequence ID" value="CAH1395034.1"/>
    <property type="molecule type" value="Genomic_DNA"/>
</dbReference>
<proteinExistence type="predicted"/>
<evidence type="ECO:0000313" key="2">
    <source>
        <dbReference type="EMBL" id="CAH1395034.1"/>
    </source>
</evidence>
<evidence type="ECO:0008006" key="4">
    <source>
        <dbReference type="Google" id="ProtNLM"/>
    </source>
</evidence>
<reference evidence="2" key="1">
    <citation type="submission" date="2022-01" db="EMBL/GenBank/DDBJ databases">
        <authorList>
            <person name="King R."/>
        </authorList>
    </citation>
    <scope>NUCLEOTIDE SEQUENCE</scope>
</reference>
<evidence type="ECO:0000313" key="3">
    <source>
        <dbReference type="Proteomes" id="UP001152798"/>
    </source>
</evidence>
<evidence type="ECO:0000256" key="1">
    <source>
        <dbReference type="SAM" id="SignalP"/>
    </source>
</evidence>
<organism evidence="2 3">
    <name type="scientific">Nezara viridula</name>
    <name type="common">Southern green stink bug</name>
    <name type="synonym">Cimex viridulus</name>
    <dbReference type="NCBI Taxonomy" id="85310"/>
    <lineage>
        <taxon>Eukaryota</taxon>
        <taxon>Metazoa</taxon>
        <taxon>Ecdysozoa</taxon>
        <taxon>Arthropoda</taxon>
        <taxon>Hexapoda</taxon>
        <taxon>Insecta</taxon>
        <taxon>Pterygota</taxon>
        <taxon>Neoptera</taxon>
        <taxon>Paraneoptera</taxon>
        <taxon>Hemiptera</taxon>
        <taxon>Heteroptera</taxon>
        <taxon>Panheteroptera</taxon>
        <taxon>Pentatomomorpha</taxon>
        <taxon>Pentatomoidea</taxon>
        <taxon>Pentatomidae</taxon>
        <taxon>Pentatominae</taxon>
        <taxon>Nezara</taxon>
    </lineage>
</organism>
<dbReference type="Proteomes" id="UP001152798">
    <property type="component" value="Chromosome 3"/>
</dbReference>
<gene>
    <name evidence="2" type="ORF">NEZAVI_LOCUS5379</name>
</gene>
<accession>A0A9P0E6U8</accession>
<feature type="chain" id="PRO_5040466605" description="Neuropeptide" evidence="1">
    <location>
        <begin position="20"/>
        <end position="142"/>
    </location>
</feature>
<sequence>MSRGLLLLLGLWGLGSVRPTSPPVSCLLPILKAAPFIFTGKVDDLPAPGVLSVRVKRAVRGTSVGRLVLKMPEDDSCSEGFYRPSVGDVKVFAASKTGHLLISPLPMKLATLDLVQAVLSGRHMSFHFSQLRVLSLIISFVD</sequence>
<dbReference type="OrthoDB" id="7685922at2759"/>
<protein>
    <recommendedName>
        <fullName evidence="4">Neuropeptide</fullName>
    </recommendedName>
</protein>
<dbReference type="AlphaFoldDB" id="A0A9P0E6U8"/>
<keyword evidence="3" id="KW-1185">Reference proteome</keyword>
<name>A0A9P0E6U8_NEZVI</name>